<evidence type="ECO:0000259" key="1">
    <source>
        <dbReference type="Pfam" id="PF12345"/>
    </source>
</evidence>
<feature type="domain" description="Arsenosugar biosynthesis radical SAM protein ArsS-like C-terminal" evidence="1">
    <location>
        <begin position="89"/>
        <end position="219"/>
    </location>
</feature>
<dbReference type="Proteomes" id="UP000245125">
    <property type="component" value="Unassembled WGS sequence"/>
</dbReference>
<dbReference type="InterPro" id="IPR026351">
    <property type="entry name" value="rSAM_ArsS-like"/>
</dbReference>
<dbReference type="InterPro" id="IPR058240">
    <property type="entry name" value="rSAM_sf"/>
</dbReference>
<evidence type="ECO:0000313" key="2">
    <source>
        <dbReference type="EMBL" id="SPP99772.1"/>
    </source>
</evidence>
<dbReference type="Pfam" id="PF12345">
    <property type="entry name" value="DUF3641"/>
    <property type="match status" value="1"/>
</dbReference>
<reference evidence="3" key="1">
    <citation type="submission" date="2018-03" db="EMBL/GenBank/DDBJ databases">
        <authorList>
            <person name="Zecchin S."/>
        </authorList>
    </citation>
    <scope>NUCLEOTIDE SEQUENCE [LARGE SCALE GENOMIC DNA]</scope>
</reference>
<sequence>MGRRVIVRTNLTIFFEEGMDYLPEFMSENSVMVIASLPCYTEANVDRARGKGTFNKCVKALAALNGFGYGNGSAEKELDLVYNPSGPSLAPPQKALEEDYRRELKRNYGITFDSLFAFTNMPIGRFRDFLVRTGGLVKYMEALISAFNPENLRGLMCRRLLNIGWDGRLYDCDFNQMLGVPVHPHLPQHIREFDYSPLKTRPIAVGDHCYACTAGQGST</sequence>
<gene>
    <name evidence="2" type="ORF">NBG4_1140004</name>
</gene>
<dbReference type="InterPro" id="IPR024521">
    <property type="entry name" value="ArsS-like_C"/>
</dbReference>
<dbReference type="PANTHER" id="PTHR43728">
    <property type="entry name" value="SLR0304 PROTEIN"/>
    <property type="match status" value="1"/>
</dbReference>
<organism evidence="2 3">
    <name type="scientific">Candidatus Sulfobium mesophilum</name>
    <dbReference type="NCBI Taxonomy" id="2016548"/>
    <lineage>
        <taxon>Bacteria</taxon>
        <taxon>Pseudomonadati</taxon>
        <taxon>Nitrospirota</taxon>
        <taxon>Nitrospiria</taxon>
        <taxon>Nitrospirales</taxon>
        <taxon>Nitrospiraceae</taxon>
        <taxon>Candidatus Sulfobium</taxon>
    </lineage>
</organism>
<dbReference type="EMBL" id="OUUY01000018">
    <property type="protein sequence ID" value="SPP99772.1"/>
    <property type="molecule type" value="Genomic_DNA"/>
</dbReference>
<accession>A0A2U3QEB8</accession>
<dbReference type="PANTHER" id="PTHR43728:SF1">
    <property type="entry name" value="FE-S OXIDOREDUCTASE"/>
    <property type="match status" value="1"/>
</dbReference>
<name>A0A2U3QEB8_9BACT</name>
<dbReference type="AlphaFoldDB" id="A0A2U3QEB8"/>
<proteinExistence type="predicted"/>
<evidence type="ECO:0000313" key="3">
    <source>
        <dbReference type="Proteomes" id="UP000245125"/>
    </source>
</evidence>
<dbReference type="OrthoDB" id="9810775at2"/>
<keyword evidence="3" id="KW-1185">Reference proteome</keyword>
<protein>
    <submittedName>
        <fullName evidence="2">Radical SAM domain protein</fullName>
    </submittedName>
</protein>
<dbReference type="SUPFAM" id="SSF102114">
    <property type="entry name" value="Radical SAM enzymes"/>
    <property type="match status" value="1"/>
</dbReference>